<proteinExistence type="predicted"/>
<evidence type="ECO:0000256" key="1">
    <source>
        <dbReference type="SAM" id="MobiDB-lite"/>
    </source>
</evidence>
<protein>
    <submittedName>
        <fullName evidence="2">Uncharacterized protein</fullName>
    </submittedName>
</protein>
<keyword evidence="3" id="KW-1185">Reference proteome</keyword>
<sequence length="65" mass="6872">MPGVDPQVILHSLNINPASRSVVQKKRNFGTRAAAGHRRGGSETPESTVHSRGEVPRMGGQCGHG</sequence>
<dbReference type="AlphaFoldDB" id="A0AAP0G9T0"/>
<organism evidence="2 3">
    <name type="scientific">Platanthera zijinensis</name>
    <dbReference type="NCBI Taxonomy" id="2320716"/>
    <lineage>
        <taxon>Eukaryota</taxon>
        <taxon>Viridiplantae</taxon>
        <taxon>Streptophyta</taxon>
        <taxon>Embryophyta</taxon>
        <taxon>Tracheophyta</taxon>
        <taxon>Spermatophyta</taxon>
        <taxon>Magnoliopsida</taxon>
        <taxon>Liliopsida</taxon>
        <taxon>Asparagales</taxon>
        <taxon>Orchidaceae</taxon>
        <taxon>Orchidoideae</taxon>
        <taxon>Orchideae</taxon>
        <taxon>Orchidinae</taxon>
        <taxon>Platanthera</taxon>
    </lineage>
</organism>
<evidence type="ECO:0000313" key="3">
    <source>
        <dbReference type="Proteomes" id="UP001418222"/>
    </source>
</evidence>
<feature type="region of interest" description="Disordered" evidence="1">
    <location>
        <begin position="29"/>
        <end position="65"/>
    </location>
</feature>
<reference evidence="2 3" key="1">
    <citation type="journal article" date="2022" name="Nat. Plants">
        <title>Genomes of leafy and leafless Platanthera orchids illuminate the evolution of mycoheterotrophy.</title>
        <authorList>
            <person name="Li M.H."/>
            <person name="Liu K.W."/>
            <person name="Li Z."/>
            <person name="Lu H.C."/>
            <person name="Ye Q.L."/>
            <person name="Zhang D."/>
            <person name="Wang J.Y."/>
            <person name="Li Y.F."/>
            <person name="Zhong Z.M."/>
            <person name="Liu X."/>
            <person name="Yu X."/>
            <person name="Liu D.K."/>
            <person name="Tu X.D."/>
            <person name="Liu B."/>
            <person name="Hao Y."/>
            <person name="Liao X.Y."/>
            <person name="Jiang Y.T."/>
            <person name="Sun W.H."/>
            <person name="Chen J."/>
            <person name="Chen Y.Q."/>
            <person name="Ai Y."/>
            <person name="Zhai J.W."/>
            <person name="Wu S.S."/>
            <person name="Zhou Z."/>
            <person name="Hsiao Y.Y."/>
            <person name="Wu W.L."/>
            <person name="Chen Y.Y."/>
            <person name="Lin Y.F."/>
            <person name="Hsu J.L."/>
            <person name="Li C.Y."/>
            <person name="Wang Z.W."/>
            <person name="Zhao X."/>
            <person name="Zhong W.Y."/>
            <person name="Ma X.K."/>
            <person name="Ma L."/>
            <person name="Huang J."/>
            <person name="Chen G.Z."/>
            <person name="Huang M.Z."/>
            <person name="Huang L."/>
            <person name="Peng D.H."/>
            <person name="Luo Y.B."/>
            <person name="Zou S.Q."/>
            <person name="Chen S.P."/>
            <person name="Lan S."/>
            <person name="Tsai W.C."/>
            <person name="Van de Peer Y."/>
            <person name="Liu Z.J."/>
        </authorList>
    </citation>
    <scope>NUCLEOTIDE SEQUENCE [LARGE SCALE GENOMIC DNA]</scope>
    <source>
        <strain evidence="2">Lor287</strain>
    </source>
</reference>
<gene>
    <name evidence="2" type="ORF">KSP39_PZI006371</name>
</gene>
<feature type="compositionally biased region" description="Basic residues" evidence="1">
    <location>
        <begin position="29"/>
        <end position="39"/>
    </location>
</feature>
<comment type="caution">
    <text evidence="2">The sequence shown here is derived from an EMBL/GenBank/DDBJ whole genome shotgun (WGS) entry which is preliminary data.</text>
</comment>
<evidence type="ECO:0000313" key="2">
    <source>
        <dbReference type="EMBL" id="KAK8946756.1"/>
    </source>
</evidence>
<name>A0AAP0G9T0_9ASPA</name>
<dbReference type="EMBL" id="JBBWWQ010000005">
    <property type="protein sequence ID" value="KAK8946756.1"/>
    <property type="molecule type" value="Genomic_DNA"/>
</dbReference>
<accession>A0AAP0G9T0</accession>
<dbReference type="Proteomes" id="UP001418222">
    <property type="component" value="Unassembled WGS sequence"/>
</dbReference>